<dbReference type="InterPro" id="IPR001387">
    <property type="entry name" value="Cro/C1-type_HTH"/>
</dbReference>
<protein>
    <submittedName>
        <fullName evidence="2">Helix-turn-helix transcriptional regulator</fullName>
    </submittedName>
</protein>
<dbReference type="InterPro" id="IPR010982">
    <property type="entry name" value="Lambda_DNA-bd_dom_sf"/>
</dbReference>
<gene>
    <name evidence="2" type="ORF">ABFV83_00060</name>
</gene>
<reference evidence="2" key="1">
    <citation type="submission" date="2024-06" db="EMBL/GenBank/DDBJ databases">
        <title>Lacrimispora cavernae sp. nov., a novel anaerobe isolated from bat guano pile inside a cave.</title>
        <authorList>
            <person name="Miller S.L."/>
            <person name="Lu N."/>
            <person name="King J."/>
            <person name="Sankaranarayanan K."/>
            <person name="Lawson P.A."/>
        </authorList>
    </citation>
    <scope>NUCLEOTIDE SEQUENCE</scope>
    <source>
        <strain evidence="2">BS-2</strain>
    </source>
</reference>
<proteinExistence type="predicted"/>
<evidence type="ECO:0000313" key="2">
    <source>
        <dbReference type="EMBL" id="XBS54221.1"/>
    </source>
</evidence>
<sequence>MKEIKETVVENKKGNAEITRENQTKYHTEVDLIPDVEYEKVMWGRIKDLMKDKNINYETLSRILGYEDGSSLSRIKNSERKFSLQHILKLSKYFNVSIDYLLGRTDIKELHHIDAPEEYESNFHCLISTMLNFLPEDRRQPFMEKVLQDNK</sequence>
<dbReference type="Pfam" id="PF01381">
    <property type="entry name" value="HTH_3"/>
    <property type="match status" value="1"/>
</dbReference>
<dbReference type="PROSITE" id="PS50943">
    <property type="entry name" value="HTH_CROC1"/>
    <property type="match status" value="1"/>
</dbReference>
<dbReference type="GO" id="GO:0003677">
    <property type="term" value="F:DNA binding"/>
    <property type="evidence" value="ECO:0007669"/>
    <property type="project" value="InterPro"/>
</dbReference>
<dbReference type="AlphaFoldDB" id="A0AAU7PPD2"/>
<organism evidence="2">
    <name type="scientific">Lacrimispora sp. BS-2</name>
    <dbReference type="NCBI Taxonomy" id="3151850"/>
    <lineage>
        <taxon>Bacteria</taxon>
        <taxon>Bacillati</taxon>
        <taxon>Bacillota</taxon>
        <taxon>Clostridia</taxon>
        <taxon>Lachnospirales</taxon>
        <taxon>Lachnospiraceae</taxon>
        <taxon>Lacrimispora</taxon>
    </lineage>
</organism>
<dbReference type="SMART" id="SM00530">
    <property type="entry name" value="HTH_XRE"/>
    <property type="match status" value="1"/>
</dbReference>
<dbReference type="RefSeq" id="WP_349946728.1">
    <property type="nucleotide sequence ID" value="NZ_CP157940.1"/>
</dbReference>
<dbReference type="CDD" id="cd00093">
    <property type="entry name" value="HTH_XRE"/>
    <property type="match status" value="1"/>
</dbReference>
<accession>A0AAU7PPD2</accession>
<dbReference type="Gene3D" id="1.10.260.40">
    <property type="entry name" value="lambda repressor-like DNA-binding domains"/>
    <property type="match status" value="1"/>
</dbReference>
<feature type="domain" description="HTH cro/C1-type" evidence="1">
    <location>
        <begin position="46"/>
        <end position="101"/>
    </location>
</feature>
<evidence type="ECO:0000259" key="1">
    <source>
        <dbReference type="PROSITE" id="PS50943"/>
    </source>
</evidence>
<name>A0AAU7PPD2_9FIRM</name>
<dbReference type="SUPFAM" id="SSF47413">
    <property type="entry name" value="lambda repressor-like DNA-binding domains"/>
    <property type="match status" value="1"/>
</dbReference>
<dbReference type="EMBL" id="CP157940">
    <property type="protein sequence ID" value="XBS54221.1"/>
    <property type="molecule type" value="Genomic_DNA"/>
</dbReference>